<name>A0ACD3A690_9AGAR</name>
<organism evidence="1 2">
    <name type="scientific">Pluteus cervinus</name>
    <dbReference type="NCBI Taxonomy" id="181527"/>
    <lineage>
        <taxon>Eukaryota</taxon>
        <taxon>Fungi</taxon>
        <taxon>Dikarya</taxon>
        <taxon>Basidiomycota</taxon>
        <taxon>Agaricomycotina</taxon>
        <taxon>Agaricomycetes</taxon>
        <taxon>Agaricomycetidae</taxon>
        <taxon>Agaricales</taxon>
        <taxon>Pluteineae</taxon>
        <taxon>Pluteaceae</taxon>
        <taxon>Pluteus</taxon>
    </lineage>
</organism>
<protein>
    <submittedName>
        <fullName evidence="1">Uncharacterized protein</fullName>
    </submittedName>
</protein>
<dbReference type="Proteomes" id="UP000308600">
    <property type="component" value="Unassembled WGS sequence"/>
</dbReference>
<keyword evidence="2" id="KW-1185">Reference proteome</keyword>
<sequence>MQGVVDSLVGVNLKELKMSVSSDTGLNMYKSTRNLCSIGHHFGPAAHCSCSSVFQTRKETSRSSPPIAIRSLRFGRRNEGFHLPHNCWTGWDKIFKNCSLHQGSGQAVVSTTPICALTVDDVERPPKPNQPARDKTVLQSLSQTLFRPPLHLARRTNALFPSDRCPSPSRTPTELGTVWLLFELQRPYGSDVDVIIQQLGRTKKLHTELWHRNDSAGFHF</sequence>
<evidence type="ECO:0000313" key="2">
    <source>
        <dbReference type="Proteomes" id="UP000308600"/>
    </source>
</evidence>
<dbReference type="EMBL" id="ML208684">
    <property type="protein sequence ID" value="TFK61200.1"/>
    <property type="molecule type" value="Genomic_DNA"/>
</dbReference>
<proteinExistence type="predicted"/>
<reference evidence="1 2" key="1">
    <citation type="journal article" date="2019" name="Nat. Ecol. Evol.">
        <title>Megaphylogeny resolves global patterns of mushroom evolution.</title>
        <authorList>
            <person name="Varga T."/>
            <person name="Krizsan K."/>
            <person name="Foldi C."/>
            <person name="Dima B."/>
            <person name="Sanchez-Garcia M."/>
            <person name="Sanchez-Ramirez S."/>
            <person name="Szollosi G.J."/>
            <person name="Szarkandi J.G."/>
            <person name="Papp V."/>
            <person name="Albert L."/>
            <person name="Andreopoulos W."/>
            <person name="Angelini C."/>
            <person name="Antonin V."/>
            <person name="Barry K.W."/>
            <person name="Bougher N.L."/>
            <person name="Buchanan P."/>
            <person name="Buyck B."/>
            <person name="Bense V."/>
            <person name="Catcheside P."/>
            <person name="Chovatia M."/>
            <person name="Cooper J."/>
            <person name="Damon W."/>
            <person name="Desjardin D."/>
            <person name="Finy P."/>
            <person name="Geml J."/>
            <person name="Haridas S."/>
            <person name="Hughes K."/>
            <person name="Justo A."/>
            <person name="Karasinski D."/>
            <person name="Kautmanova I."/>
            <person name="Kiss B."/>
            <person name="Kocsube S."/>
            <person name="Kotiranta H."/>
            <person name="LaButti K.M."/>
            <person name="Lechner B.E."/>
            <person name="Liimatainen K."/>
            <person name="Lipzen A."/>
            <person name="Lukacs Z."/>
            <person name="Mihaltcheva S."/>
            <person name="Morgado L.N."/>
            <person name="Niskanen T."/>
            <person name="Noordeloos M.E."/>
            <person name="Ohm R.A."/>
            <person name="Ortiz-Santana B."/>
            <person name="Ovrebo C."/>
            <person name="Racz N."/>
            <person name="Riley R."/>
            <person name="Savchenko A."/>
            <person name="Shiryaev A."/>
            <person name="Soop K."/>
            <person name="Spirin V."/>
            <person name="Szebenyi C."/>
            <person name="Tomsovsky M."/>
            <person name="Tulloss R.E."/>
            <person name="Uehling J."/>
            <person name="Grigoriev I.V."/>
            <person name="Vagvolgyi C."/>
            <person name="Papp T."/>
            <person name="Martin F.M."/>
            <person name="Miettinen O."/>
            <person name="Hibbett D.S."/>
            <person name="Nagy L.G."/>
        </authorList>
    </citation>
    <scope>NUCLEOTIDE SEQUENCE [LARGE SCALE GENOMIC DNA]</scope>
    <source>
        <strain evidence="1 2">NL-1719</strain>
    </source>
</reference>
<accession>A0ACD3A690</accession>
<evidence type="ECO:0000313" key="1">
    <source>
        <dbReference type="EMBL" id="TFK61200.1"/>
    </source>
</evidence>
<gene>
    <name evidence="1" type="ORF">BDN72DRAFT_473525</name>
</gene>